<dbReference type="InterPro" id="IPR041658">
    <property type="entry name" value="AAA_lid_11"/>
</dbReference>
<proteinExistence type="inferred from homology"/>
<dbReference type="Gene3D" id="3.10.490.20">
    <property type="match status" value="1"/>
</dbReference>
<dbReference type="Gene3D" id="1.10.8.1220">
    <property type="match status" value="1"/>
</dbReference>
<evidence type="ECO:0000256" key="8">
    <source>
        <dbReference type="ARBA" id="ARBA00023017"/>
    </source>
</evidence>
<dbReference type="InterPro" id="IPR024317">
    <property type="entry name" value="Dynein_heavy_chain_D4_dom"/>
</dbReference>
<dbReference type="Pfam" id="PF08393">
    <property type="entry name" value="DHC_N2"/>
    <property type="match status" value="1"/>
</dbReference>
<feature type="domain" description="AAA+ ATPase" evidence="15">
    <location>
        <begin position="2088"/>
        <end position="2236"/>
    </location>
</feature>
<dbReference type="FunFam" id="1.20.58.1120:FF:000004">
    <property type="entry name" value="Dynein axonemal heavy chain 5"/>
    <property type="match status" value="1"/>
</dbReference>
<dbReference type="GO" id="GO:0005524">
    <property type="term" value="F:ATP binding"/>
    <property type="evidence" value="ECO:0007669"/>
    <property type="project" value="UniProtKB-KW"/>
</dbReference>
<dbReference type="Gene3D" id="1.10.8.710">
    <property type="match status" value="1"/>
</dbReference>
<dbReference type="GO" id="GO:0008569">
    <property type="term" value="F:minus-end-directed microtubule motor activity"/>
    <property type="evidence" value="ECO:0007669"/>
    <property type="project" value="InterPro"/>
</dbReference>
<dbReference type="InterPro" id="IPR041589">
    <property type="entry name" value="DNAH3_AAA_lid_1"/>
</dbReference>
<keyword evidence="3" id="KW-0963">Cytoplasm</keyword>
<dbReference type="Gene3D" id="6.10.140.1060">
    <property type="match status" value="1"/>
</dbReference>
<dbReference type="Pfam" id="PF18198">
    <property type="entry name" value="AAA_lid_11"/>
    <property type="match status" value="1"/>
</dbReference>
<dbReference type="Gene3D" id="1.20.1270.280">
    <property type="match status" value="1"/>
</dbReference>
<evidence type="ECO:0000256" key="11">
    <source>
        <dbReference type="ARBA" id="ARBA00023175"/>
    </source>
</evidence>
<dbReference type="FunFam" id="1.10.287.2620:FF:000001">
    <property type="entry name" value="Cytoplasmic dynein heavy chain 1"/>
    <property type="match status" value="1"/>
</dbReference>
<dbReference type="InterPro" id="IPR027417">
    <property type="entry name" value="P-loop_NTPase"/>
</dbReference>
<dbReference type="FunFam" id="3.40.50.300:FF:001386">
    <property type="entry name" value="Dynein heavy chain, putative"/>
    <property type="match status" value="1"/>
</dbReference>
<dbReference type="Pfam" id="PF12777">
    <property type="entry name" value="MT"/>
    <property type="match status" value="1"/>
</dbReference>
<dbReference type="Gene3D" id="1.10.287.2620">
    <property type="match status" value="1"/>
</dbReference>
<keyword evidence="11" id="KW-0505">Motor protein</keyword>
<evidence type="ECO:0000256" key="6">
    <source>
        <dbReference type="ARBA" id="ARBA00022741"/>
    </source>
</evidence>
<dbReference type="InterPro" id="IPR041466">
    <property type="entry name" value="Dynein_AAA5_ext"/>
</dbReference>
<dbReference type="EMBL" id="CABPRJ010002440">
    <property type="protein sequence ID" value="VVC46156.1"/>
    <property type="molecule type" value="Genomic_DNA"/>
</dbReference>
<dbReference type="InterPro" id="IPR026983">
    <property type="entry name" value="DHC"/>
</dbReference>
<dbReference type="FunFam" id="3.10.490.20:FF:000010">
    <property type="entry name" value="Dynein heavy chain, putative"/>
    <property type="match status" value="1"/>
</dbReference>
<dbReference type="GO" id="GO:0051959">
    <property type="term" value="F:dynein light intermediate chain binding"/>
    <property type="evidence" value="ECO:0007669"/>
    <property type="project" value="InterPro"/>
</dbReference>
<dbReference type="PANTHER" id="PTHR46532">
    <property type="entry name" value="MALE FERTILITY FACTOR KL5"/>
    <property type="match status" value="1"/>
</dbReference>
<dbReference type="Gene3D" id="1.20.140.100">
    <property type="entry name" value="Dynein heavy chain, N-terminal domain 2"/>
    <property type="match status" value="1"/>
</dbReference>
<evidence type="ECO:0000256" key="9">
    <source>
        <dbReference type="ARBA" id="ARBA00023054"/>
    </source>
</evidence>
<keyword evidence="13" id="KW-0966">Cell projection</keyword>
<dbReference type="Gene3D" id="1.10.8.720">
    <property type="entry name" value="Region D6 of dynein motor"/>
    <property type="match status" value="1"/>
</dbReference>
<dbReference type="InterPro" id="IPR035706">
    <property type="entry name" value="AAA_9"/>
</dbReference>
<comment type="similarity">
    <text evidence="2">Belongs to the dynein heavy chain family.</text>
</comment>
<dbReference type="FunFam" id="1.10.8.710:FF:000003">
    <property type="entry name" value="Dynein axonemal heavy chain 5"/>
    <property type="match status" value="1"/>
</dbReference>
<feature type="domain" description="AAA+ ATPase" evidence="15">
    <location>
        <begin position="1484"/>
        <end position="1628"/>
    </location>
</feature>
<dbReference type="FunFam" id="3.40.50.300:FF:000044">
    <property type="entry name" value="Dynein heavy chain 5, axonemal"/>
    <property type="match status" value="1"/>
</dbReference>
<dbReference type="FunFam" id="3.40.50.300:FF:000049">
    <property type="entry name" value="Dynein, axonemal, heavy chain 5"/>
    <property type="match status" value="1"/>
</dbReference>
<dbReference type="Gene3D" id="1.20.920.20">
    <property type="match status" value="1"/>
</dbReference>
<evidence type="ECO:0000313" key="16">
    <source>
        <dbReference type="EMBL" id="VVC46156.1"/>
    </source>
</evidence>
<dbReference type="FunFam" id="1.10.8.1220:FF:000001">
    <property type="entry name" value="Dynein axonemal heavy chain 5"/>
    <property type="match status" value="1"/>
</dbReference>
<feature type="coiled-coil region" evidence="14">
    <location>
        <begin position="3235"/>
        <end position="3269"/>
    </location>
</feature>
<evidence type="ECO:0000256" key="5">
    <source>
        <dbReference type="ARBA" id="ARBA00022737"/>
    </source>
</evidence>
<dbReference type="GO" id="GO:0097729">
    <property type="term" value="C:9+2 motile cilium"/>
    <property type="evidence" value="ECO:0007669"/>
    <property type="project" value="UniProtKB-ARBA"/>
</dbReference>
<dbReference type="Gene3D" id="1.10.472.130">
    <property type="match status" value="1"/>
</dbReference>
<organism evidence="16 17">
    <name type="scientific">Cinara cedri</name>
    <dbReference type="NCBI Taxonomy" id="506608"/>
    <lineage>
        <taxon>Eukaryota</taxon>
        <taxon>Metazoa</taxon>
        <taxon>Ecdysozoa</taxon>
        <taxon>Arthropoda</taxon>
        <taxon>Hexapoda</taxon>
        <taxon>Insecta</taxon>
        <taxon>Pterygota</taxon>
        <taxon>Neoptera</taxon>
        <taxon>Paraneoptera</taxon>
        <taxon>Hemiptera</taxon>
        <taxon>Sternorrhyncha</taxon>
        <taxon>Aphidomorpha</taxon>
        <taxon>Aphidoidea</taxon>
        <taxon>Aphididae</taxon>
        <taxon>Lachninae</taxon>
        <taxon>Cinara</taxon>
    </lineage>
</organism>
<keyword evidence="10" id="KW-0969">Cilium</keyword>
<evidence type="ECO:0000256" key="4">
    <source>
        <dbReference type="ARBA" id="ARBA00022701"/>
    </source>
</evidence>
<dbReference type="GO" id="GO:0045505">
    <property type="term" value="F:dynein intermediate chain binding"/>
    <property type="evidence" value="ECO:0007669"/>
    <property type="project" value="InterPro"/>
</dbReference>
<dbReference type="SUPFAM" id="SSF52540">
    <property type="entry name" value="P-loop containing nucleoside triphosphate hydrolases"/>
    <property type="match status" value="4"/>
</dbReference>
<name>A0A5E4NRM6_9HEMI</name>
<keyword evidence="4" id="KW-0493">Microtubule</keyword>
<dbReference type="InterPro" id="IPR042222">
    <property type="entry name" value="Dynein_2_N"/>
</dbReference>
<comment type="subcellular location">
    <subcellularLocation>
        <location evidence="1">Cytoplasm</location>
        <location evidence="1">Cytoskeleton</location>
        <location evidence="1">Cilium axoneme</location>
    </subcellularLocation>
</comment>
<dbReference type="PANTHER" id="PTHR46532:SF4">
    <property type="entry name" value="AAA+ ATPASE DOMAIN-CONTAINING PROTEIN"/>
    <property type="match status" value="1"/>
</dbReference>
<dbReference type="InterPro" id="IPR043160">
    <property type="entry name" value="Dynein_C_barrel"/>
</dbReference>
<feature type="coiled-coil region" evidence="14">
    <location>
        <begin position="2936"/>
        <end position="3005"/>
    </location>
</feature>
<gene>
    <name evidence="16" type="ORF">CINCED_3A006036</name>
</gene>
<keyword evidence="8" id="KW-0243">Dynein</keyword>
<dbReference type="Pfam" id="PF17857">
    <property type="entry name" value="AAA_lid_1"/>
    <property type="match status" value="1"/>
</dbReference>
<dbReference type="Pfam" id="PF12774">
    <property type="entry name" value="AAA_6"/>
    <property type="match status" value="1"/>
</dbReference>
<dbReference type="InterPro" id="IPR004273">
    <property type="entry name" value="Dynein_heavy_D6_P-loop"/>
</dbReference>
<dbReference type="FunFam" id="3.40.50.300:FF:002141">
    <property type="entry name" value="Dynein heavy chain"/>
    <property type="match status" value="1"/>
</dbReference>
<dbReference type="FunFam" id="1.20.920.30:FF:000004">
    <property type="entry name" value="Dynein axonemal heavy chain 5"/>
    <property type="match status" value="1"/>
</dbReference>
<dbReference type="InterPro" id="IPR042219">
    <property type="entry name" value="AAA_lid_11_sf"/>
</dbReference>
<feature type="domain" description="AAA+ ATPase" evidence="15">
    <location>
        <begin position="1763"/>
        <end position="1918"/>
    </location>
</feature>
<dbReference type="Gene3D" id="1.20.920.30">
    <property type="match status" value="1"/>
</dbReference>
<dbReference type="GO" id="GO:0007018">
    <property type="term" value="P:microtubule-based movement"/>
    <property type="evidence" value="ECO:0007669"/>
    <property type="project" value="InterPro"/>
</dbReference>
<dbReference type="Pfam" id="PF12775">
    <property type="entry name" value="AAA_7"/>
    <property type="match status" value="1"/>
</dbReference>
<evidence type="ECO:0000256" key="3">
    <source>
        <dbReference type="ARBA" id="ARBA00022490"/>
    </source>
</evidence>
<keyword evidence="5" id="KW-0677">Repeat</keyword>
<dbReference type="SMART" id="SM00382">
    <property type="entry name" value="AAA"/>
    <property type="match status" value="3"/>
</dbReference>
<evidence type="ECO:0000313" key="17">
    <source>
        <dbReference type="Proteomes" id="UP000325440"/>
    </source>
</evidence>
<dbReference type="Gene3D" id="3.20.180.20">
    <property type="entry name" value="Dynein heavy chain, N-terminal domain 2"/>
    <property type="match status" value="1"/>
</dbReference>
<keyword evidence="7" id="KW-0067">ATP-binding</keyword>
<dbReference type="GO" id="GO:0005874">
    <property type="term" value="C:microtubule"/>
    <property type="evidence" value="ECO:0007669"/>
    <property type="project" value="UniProtKB-KW"/>
</dbReference>
<dbReference type="Pfam" id="PF12781">
    <property type="entry name" value="AAA_9"/>
    <property type="match status" value="1"/>
</dbReference>
<dbReference type="InterPro" id="IPR003593">
    <property type="entry name" value="AAA+_ATPase"/>
</dbReference>
<dbReference type="InterPro" id="IPR042228">
    <property type="entry name" value="Dynein_linker_3"/>
</dbReference>
<reference evidence="16 17" key="1">
    <citation type="submission" date="2019-08" db="EMBL/GenBank/DDBJ databases">
        <authorList>
            <person name="Alioto T."/>
            <person name="Alioto T."/>
            <person name="Gomez Garrido J."/>
        </authorList>
    </citation>
    <scope>NUCLEOTIDE SEQUENCE [LARGE SCALE GENOMIC DNA]</scope>
</reference>
<dbReference type="FunFam" id="1.20.1270.280:FF:000002">
    <property type="entry name" value="Dynein heavy chain 5, axonemal"/>
    <property type="match status" value="1"/>
</dbReference>
<evidence type="ECO:0000256" key="10">
    <source>
        <dbReference type="ARBA" id="ARBA00023069"/>
    </source>
</evidence>
<keyword evidence="6" id="KW-0547">Nucleotide-binding</keyword>
<keyword evidence="17" id="KW-1185">Reference proteome</keyword>
<evidence type="ECO:0000256" key="1">
    <source>
        <dbReference type="ARBA" id="ARBA00004430"/>
    </source>
</evidence>
<evidence type="ECO:0000256" key="14">
    <source>
        <dbReference type="SAM" id="Coils"/>
    </source>
</evidence>
<dbReference type="FunFam" id="3.20.180.20:FF:000001">
    <property type="entry name" value="Dynein axonemal heavy chain 5"/>
    <property type="match status" value="1"/>
</dbReference>
<dbReference type="Proteomes" id="UP000325440">
    <property type="component" value="Unassembled WGS sequence"/>
</dbReference>
<dbReference type="InterPro" id="IPR043157">
    <property type="entry name" value="Dynein_AAA1S"/>
</dbReference>
<dbReference type="Pfam" id="PF12780">
    <property type="entry name" value="AAA_8"/>
    <property type="match status" value="1"/>
</dbReference>
<dbReference type="Gene3D" id="1.20.58.1120">
    <property type="match status" value="1"/>
</dbReference>
<dbReference type="InterPro" id="IPR041228">
    <property type="entry name" value="Dynein_C"/>
</dbReference>
<dbReference type="FunFam" id="1.20.140.100:FF:000003">
    <property type="entry name" value="Dynein, axonemal, heavy chain 5"/>
    <property type="match status" value="1"/>
</dbReference>
<dbReference type="Pfam" id="PF17852">
    <property type="entry name" value="Dynein_AAA_lid"/>
    <property type="match status" value="1"/>
</dbReference>
<evidence type="ECO:0000256" key="12">
    <source>
        <dbReference type="ARBA" id="ARBA00023212"/>
    </source>
</evidence>
<keyword evidence="12" id="KW-0206">Cytoskeleton</keyword>
<dbReference type="InterPro" id="IPR024743">
    <property type="entry name" value="Dynein_HC_stalk"/>
</dbReference>
<evidence type="ECO:0000256" key="2">
    <source>
        <dbReference type="ARBA" id="ARBA00008887"/>
    </source>
</evidence>
<dbReference type="FunFam" id="3.40.50.300:FF:001221">
    <property type="entry name" value="Axonemal dynein heavy chain 8"/>
    <property type="match status" value="1"/>
</dbReference>
<dbReference type="InterPro" id="IPR013602">
    <property type="entry name" value="Dynein_heavy_linker"/>
</dbReference>
<dbReference type="OrthoDB" id="286107at2759"/>
<evidence type="ECO:0000259" key="15">
    <source>
        <dbReference type="SMART" id="SM00382"/>
    </source>
</evidence>
<dbReference type="InterPro" id="IPR035699">
    <property type="entry name" value="AAA_6"/>
</dbReference>
<dbReference type="FunFam" id="3.40.50.300:FF:000320">
    <property type="entry name" value="Dynein, axonemal, heavy chain 5"/>
    <property type="match status" value="1"/>
</dbReference>
<evidence type="ECO:0000256" key="7">
    <source>
        <dbReference type="ARBA" id="ARBA00022840"/>
    </source>
</evidence>
<dbReference type="Gene3D" id="3.40.50.300">
    <property type="entry name" value="P-loop containing nucleotide triphosphate hydrolases"/>
    <property type="match status" value="5"/>
</dbReference>
<sequence>MQIKECVMNLKPFEKMFEGFYRNINDVKRSLENIFDILSIVQSFYFRSFNKRYMTRLMLSMFNQVVVSCVNYLTENKSVEFWTQSDQIIIDKLTECIALKEHALSCFTKMTNKIIADDLRPFQILMNSAFQSFFIFVERMEKIKDIVETYQNLKLEKNTFIGFEDFNSKLEILLNKFNVNKQKIESWVDCPTFQADINIFNEETVQWKIDVNNHLSIALEQAPDFLNKINLFKKWEKKNYFELDHMYKRTFNDLLSHYKSMYSDFRDNLPLISNVSVISGQIIWISTLYEKAQTSISFFLTKSQDLWGNYHSYKALCVSLDIFEKTLSEKWNAHISTHIQSENVPLLARDPVTRKYRCTLSRFINETIGNAQTMLYRGHEIPQRLQAMMTHKTMMYQIYGYADNLVKQYDQLKVYIREQCPVFFHKLINFEIYKIDKLFMPLLSTITWSSSEAMDTMQNITKHMSYSESFIKKIVDLDYALCKDIKNMNFLNLLKLPNEAIWPHEFERENNVHLQNTVNEIIKKSIALETKFNDIIKLFLYRINDKYHLKSEDEIYDYFNEYRALMETTKTDGEVHIEDDIIHPVDHPTSKQVDEWCMIAFRYYNFYYTQALINIKINSFNALATKLERKKHSQSSPIIKTKLILNDSKLSTEPSWHQIEKCIKDVTLDIRKSTTKIVRWGFHQRSGDYAYKTTISKKNEVIIAVKGISNLTKPIQMDLRNLYRKFQTKYQNIWMDESKKIDKINAFLKIKSELTDVRNEFIYMEKKSKEINEEPHSIVIGPLDIELDEFKEYLNEHIKHWKMLFTESILKTSKLTELSKYKCEATKNLLSQSVILSKEMKDGIKQLKKDVIVFNKQFEERGPMVSGLSPAEATERVLLFSDRFEELVKLSVLYQNGEELLLGKVITDFPSIAQKRQVFNFLKRLYDIYNKFNRYVDTWLNIQCLRLPIDEIIEALVDCDNRCRKLPAGLKLWPTYLELKTNIDEWMEKMPLIEGMFKNPLKPRHWTMIENLTKTQFPINDSDCTLRVILNAPLLEYKEELEDICQTAIKEIDIEAKLRQIISDWSTIKIELTTFKNRGLLLVKSAELGEVVALLEDSQMIMSSLASNRYNASFKTEINEWVKIFARTSQVLENWVLVQNLWMYLEVVFIGGDISKQLPQETKRFLAIDKLWTEIMHKARFLEIIIKICDESMEILLPYMFEQLESCQKSLAGYLDQKRYVFPRFYFISDPSLLEILGQSSNSHSITPHLLSLFDNIAKLTYSPTEYDKALWIVSKEGEGIQLEHPVLCNGGVEIWLNTLHNEAKHSVNTILSNVASYITEDPTFSLLTMVDTFPSQVGLVGIQILWTYYSENAIKNAVIKKTIMKQTNAYFLTLLNVLIDTTTKNLTKMERLRYETLITIHVHQRDIFETLFRMKVKTTTDFEWLKQERFYHNKETDHCEVEITDVLFEYQNEFMGCSDRLVITPLTDRTFITLAQAVGMNMGGAPAGPAGTGKTETTKDMGKSLGKYVVVFNCSDQMDFRGLGRIFKGLVHSGTWGCFDEFNRIELPVLSVAAQQIYTVFCARRDLKETFIMTDGESVPMNPEFAIFLTMNPGYAGRQELPENLKVLFRSVAMMVPDRLLIIRVKLAACGFKSNLVLSRKFFMLYQLCEEQLSKQVHYDFGLRNILAVLRTLGTQRRSNPNESEETILMRVLKGMNVSKLIDQDETIFLSLIEDLFVGMKSTITTYKDLQAAITATCSEKLFVNHPVWNLKIIQIYETSVVRHGLMILGPTGSGKTAAIHCLLSSLTKTGLKHFEYRMNPKAITASQMFGKLDVATNDWTDGIFSTLWRRTLKLNSSEYCWIVLDGPVDAVWIENLNSVLDDNKTLTLANGDRIVMAPNAKLSFEPDNVDNASPATISRMGMTYFSSTVLPWKVMFEGWAKTKSSHEYNCFKKFFNRSFQRCLTMLQSKFTPKMVLCEANYIRQTCDILDGLLKISPQNLEEIVLSRLYTFAIMWSIAAVLESIDRRALEEFIRTDLKGEINIPSLKGEESIYEYTISKDGGWQHWGTLVDEYTYPSDYIPNYGDILVPNLDNVRAMFLISLIANQDKNVLLIGEQGTAKTVMIKSFMAEFDPEERISKMLNFSSATTPDMFQNTVEGSMEKRFGTTYGPPGNRKMSIFIDDINMPIINDWGDQITNEITRQLLECKGFYSLIKPGDFVNIVGVNMLAAMIHPGGGRNDIPPRLKRQFCIFNCTLPSDTSMDKIFGALGCGYFCIERFNEVIVQFVPKLMPLTRFVWQKIKQKLLPTPANFHYVFNLRDLSRIWEGMLQIQTEECKNVHMLIHLWCNEIQRVIYDKLTNISDKQWFIETVENTAKEFLTPKEFQMFPEDMRKIVFADFMRDEVEATGNEPEDFESEVPKIYEYVENYDVLKSRIFMYMQQMNEVSNGTFMDLVLFEDCVRHIIIISRILRIPRGNALLVGIGGSGRKSVTTLASFIAKYIQHTITLTRTYGLNNFLDDIRILYKYAGFNGSKTAFVFTDNDIKEEAFLEYINNILSSGEVANLFPKDELEEMLNNLTPSFKKKNPKGIITMENLYEFFIKQAMNNLHLVLCFSPIGESFRLRSLKFPGLISGSIIDWYTAWPQDALQAVSGHFLHNFSVVSTEKGKLSLIELLGEIHENVSKDCVTYFQRFRRQVYVTPKSFLSFVDGYKVLYVGYKKEIEIMKGQRILGLEKLADASVQVEVLKIDLVEKEKEIVIATAASTEVTTKVNLVVTEAEKSRAEVAVVKNRAEVLLKGIAKEKQVAEVKLAKAQPALDAAEAALLTINSTDIATVRKLGKPPYLITLIMDSVLIFFKRKVLKVKPDTEKLFLEPNWAESLKLMSDTRFLFNLQNFPKDQICGEIIDLLTPYFTYSGYSYDKAKIACGNVAGLLSWTLAMSDFYNVNKEVLPLKANLAIQEGKHSQAKEQLKAAEAIASEKTKQLLEAKRKLNGALQAQNLIEAEADTCRNKMDSATALIEGLEGERTRWTQQLAGFNLEINNLLGDVVVLTAFLSYSGPFNQEYRNKIRQSIYDSLVAKNIPHFPNLSVTEKLVDPPTISEWNLQGLPNDELSTQNGIIVTKSSKYPIMIDPQSQGIAWIKNKEAINNLLVTSFDDKYFRTHLEDCLSLGRPLLIQDVLQDVDPVVNNILEKNVYKVGRFFKVLLGDKEVDISDDFRLYLTSKLGNPSFPPELYARCVIIDFTVTIKGLEDQLLSRVIETEKKELEQQRIELIAEVTSQKRKMQELELDLLVKLTTVKGSLVDDETVLLTLNKTKNTAFDVSEKLKVASKTQESISLVREEYRQIATRGSVLYFLIVEMGLVNPMYQNSLQQFLEQFDLSLLNSEPNTGVIQRRISNVIEYLTFQIFKYKCRGLYEKHKTLFVILMALKIDLEKGNITMNEFEYFIKGGASVDLNSISPKPFGWITDICWMNLGMLKTITPFVEILSEVERSEILWKNWYEESSPETTPIPGYGKSNEFQRLLIVRAWCPDRTLNQAYTYVEESLGPQYVESVALDVEGMYNESRSTMPLICFLSMGSDPSSIIEKTAKKLEIPFFSISMGQGQEVHANKLLLHCSTDGGWVLLQNCHLCLDFLQETFEFINSIGDECPTIFRLFITTEVHPKFPISLLQISIHYTYEPPEGLRAGLMRTYHNMGEDILNYSNLKPYRPILYVISFLHSVVQERRKFGPIGWNIPYEFNSSDWFSSTLYLQKIIDGMDANGVINWTSLRYMLAEVHYGGRVTDDYDRRLLNILTQLWLNEEIFNEKFCFYEGYSVLSFSVFAEYFAAIEELPLKDPPQACGLHPNTDITYQTNNAEEMFETIKQIQPKGSGGGGGATREEKVYAMATDILERLPATFDMFKIRERLIEIGPTQPMNIFLGQEIDRIQKVISLVKNTLEDLLLAIDGIIIMNEDLTETTNNIYDGKVPGHWISISWTSSAIGFWFEECLKRHKQIDSWIFTKKPILFWMTGFFNPQGFLTSMKQEISRAHNGWTLDNIALENEVTVYTKYDIQKGPLEGVFCYGLFLDGAGWNKRQKELQEAIRKVIYTEMPVIHIYAVNSVETKPLPGYRCPLYRKPRRTGLTYISELRLETPQGISPNEWVLRGVALLCDIK</sequence>
<accession>A0A5E4NRM6</accession>
<dbReference type="GO" id="GO:0005858">
    <property type="term" value="C:axonemal dynein complex"/>
    <property type="evidence" value="ECO:0007669"/>
    <property type="project" value="TreeGrafter"/>
</dbReference>
<dbReference type="Pfam" id="PF18199">
    <property type="entry name" value="Dynein_C"/>
    <property type="match status" value="1"/>
</dbReference>
<keyword evidence="9 14" id="KW-0175">Coiled coil</keyword>
<evidence type="ECO:0000256" key="13">
    <source>
        <dbReference type="ARBA" id="ARBA00023273"/>
    </source>
</evidence>
<dbReference type="Pfam" id="PF03028">
    <property type="entry name" value="Dynein_heavy"/>
    <property type="match status" value="1"/>
</dbReference>
<protein>
    <submittedName>
        <fullName evidence="16">Dynein heavy chain, domain-2,Dynein heavy chain domain,Dynein heavy chain, P-loop containing D4</fullName>
    </submittedName>
</protein>